<accession>A0AAD1SPI8</accession>
<organism evidence="2 3">
    <name type="scientific">Pelobates cultripes</name>
    <name type="common">Western spadefoot toad</name>
    <dbReference type="NCBI Taxonomy" id="61616"/>
    <lineage>
        <taxon>Eukaryota</taxon>
        <taxon>Metazoa</taxon>
        <taxon>Chordata</taxon>
        <taxon>Craniata</taxon>
        <taxon>Vertebrata</taxon>
        <taxon>Euteleostomi</taxon>
        <taxon>Amphibia</taxon>
        <taxon>Batrachia</taxon>
        <taxon>Anura</taxon>
        <taxon>Pelobatoidea</taxon>
        <taxon>Pelobatidae</taxon>
        <taxon>Pelobates</taxon>
    </lineage>
</organism>
<evidence type="ECO:0000313" key="2">
    <source>
        <dbReference type="EMBL" id="CAH2307185.1"/>
    </source>
</evidence>
<reference evidence="2" key="1">
    <citation type="submission" date="2022-03" db="EMBL/GenBank/DDBJ databases">
        <authorList>
            <person name="Alioto T."/>
            <person name="Alioto T."/>
            <person name="Gomez Garrido J."/>
        </authorList>
    </citation>
    <scope>NUCLEOTIDE SEQUENCE</scope>
</reference>
<keyword evidence="3" id="KW-1185">Reference proteome</keyword>
<proteinExistence type="predicted"/>
<protein>
    <submittedName>
        <fullName evidence="2">Uncharacterized protein</fullName>
    </submittedName>
</protein>
<gene>
    <name evidence="2" type="ORF">PECUL_23A052696</name>
</gene>
<dbReference type="Proteomes" id="UP001295444">
    <property type="component" value="Chromosome 07"/>
</dbReference>
<evidence type="ECO:0000256" key="1">
    <source>
        <dbReference type="SAM" id="MobiDB-lite"/>
    </source>
</evidence>
<dbReference type="EMBL" id="OW240918">
    <property type="protein sequence ID" value="CAH2307185.1"/>
    <property type="molecule type" value="Genomic_DNA"/>
</dbReference>
<evidence type="ECO:0000313" key="3">
    <source>
        <dbReference type="Proteomes" id="UP001295444"/>
    </source>
</evidence>
<feature type="compositionally biased region" description="Basic residues" evidence="1">
    <location>
        <begin position="1"/>
        <end position="20"/>
    </location>
</feature>
<feature type="region of interest" description="Disordered" evidence="1">
    <location>
        <begin position="1"/>
        <end position="54"/>
    </location>
</feature>
<dbReference type="AlphaFoldDB" id="A0AAD1SPI8"/>
<name>A0AAD1SPI8_PELCU</name>
<feature type="compositionally biased region" description="Basic and acidic residues" evidence="1">
    <location>
        <begin position="43"/>
        <end position="54"/>
    </location>
</feature>
<sequence length="83" mass="9304">MRVRTRQHRQRKRRSARKQQHSISPSVTHKRGETSGMRSRRGCGQEKPTKARGWRDALAGSWDAAAPCRLPTGPSCLPTRGIG</sequence>